<dbReference type="SFLD" id="SFLDS00029">
    <property type="entry name" value="Radical_SAM"/>
    <property type="match status" value="1"/>
</dbReference>
<dbReference type="Pfam" id="PF00919">
    <property type="entry name" value="UPF0004"/>
    <property type="match status" value="1"/>
</dbReference>
<evidence type="ECO:0000256" key="10">
    <source>
        <dbReference type="ARBA" id="ARBA00022723"/>
    </source>
</evidence>
<dbReference type="PROSITE" id="PS51918">
    <property type="entry name" value="RADICAL_SAM"/>
    <property type="match status" value="1"/>
</dbReference>
<evidence type="ECO:0000256" key="14">
    <source>
        <dbReference type="ARBA" id="ARBA00051661"/>
    </source>
</evidence>
<comment type="catalytic activity">
    <reaction evidence="14">
        <text>N(6)-L-threonylcarbamoyladenosine(37) in tRNA + (sulfur carrier)-SH + AH2 + 2 S-adenosyl-L-methionine = 2-methylsulfanyl-N(6)-L-threonylcarbamoyladenosine(37) in tRNA + (sulfur carrier)-H + 5'-deoxyadenosine + L-methionine + A + S-adenosyl-L-homocysteine + 2 H(+)</text>
        <dbReference type="Rhea" id="RHEA:37075"/>
        <dbReference type="Rhea" id="RHEA-COMP:10163"/>
        <dbReference type="Rhea" id="RHEA-COMP:11092"/>
        <dbReference type="Rhea" id="RHEA-COMP:14737"/>
        <dbReference type="Rhea" id="RHEA-COMP:14739"/>
        <dbReference type="ChEBI" id="CHEBI:13193"/>
        <dbReference type="ChEBI" id="CHEBI:15378"/>
        <dbReference type="ChEBI" id="CHEBI:17319"/>
        <dbReference type="ChEBI" id="CHEBI:17499"/>
        <dbReference type="ChEBI" id="CHEBI:29917"/>
        <dbReference type="ChEBI" id="CHEBI:57844"/>
        <dbReference type="ChEBI" id="CHEBI:57856"/>
        <dbReference type="ChEBI" id="CHEBI:59789"/>
        <dbReference type="ChEBI" id="CHEBI:64428"/>
        <dbReference type="ChEBI" id="CHEBI:74418"/>
        <dbReference type="ChEBI" id="CHEBI:74420"/>
        <dbReference type="EC" id="2.8.4.5"/>
    </reaction>
</comment>
<feature type="domain" description="TRAM" evidence="16">
    <location>
        <begin position="443"/>
        <end position="505"/>
    </location>
</feature>
<evidence type="ECO:0000259" key="18">
    <source>
        <dbReference type="PROSITE" id="PS51918"/>
    </source>
</evidence>
<evidence type="ECO:0000256" key="6">
    <source>
        <dbReference type="ARBA" id="ARBA00022485"/>
    </source>
</evidence>
<keyword evidence="11" id="KW-0408">Iron</keyword>
<dbReference type="NCBIfam" id="TIGR01578">
    <property type="entry name" value="MiaB-like-B"/>
    <property type="match status" value="1"/>
</dbReference>
<accession>A0ABR4MWB5</accession>
<keyword evidence="8" id="KW-0949">S-adenosyl-L-methionine</keyword>
<dbReference type="SMART" id="SM00729">
    <property type="entry name" value="Elp3"/>
    <property type="match status" value="1"/>
</dbReference>
<dbReference type="InterPro" id="IPR013848">
    <property type="entry name" value="Methylthiotransferase_N"/>
</dbReference>
<dbReference type="InterPro" id="IPR005839">
    <property type="entry name" value="Methylthiotransferase"/>
</dbReference>
<dbReference type="InterPro" id="IPR038135">
    <property type="entry name" value="Methylthiotransferase_N_sf"/>
</dbReference>
<dbReference type="InterPro" id="IPR006638">
    <property type="entry name" value="Elp3/MiaA/NifB-like_rSAM"/>
</dbReference>
<evidence type="ECO:0000256" key="4">
    <source>
        <dbReference type="ARBA" id="ARBA00013273"/>
    </source>
</evidence>
<proteinExistence type="inferred from homology"/>
<dbReference type="Proteomes" id="UP001527925">
    <property type="component" value="Unassembled WGS sequence"/>
</dbReference>
<dbReference type="Pfam" id="PF01938">
    <property type="entry name" value="TRAM"/>
    <property type="match status" value="1"/>
</dbReference>
<dbReference type="Gene3D" id="3.40.50.12160">
    <property type="entry name" value="Methylthiotransferase, N-terminal domain"/>
    <property type="match status" value="1"/>
</dbReference>
<feature type="domain" description="Radical SAM core" evidence="18">
    <location>
        <begin position="208"/>
        <end position="443"/>
    </location>
</feature>
<dbReference type="PROSITE" id="PS51449">
    <property type="entry name" value="MTTASE_N"/>
    <property type="match status" value="1"/>
</dbReference>
<keyword evidence="6" id="KW-0004">4Fe-4S</keyword>
<gene>
    <name evidence="19" type="ORF">HK105_208988</name>
</gene>
<dbReference type="PANTHER" id="PTHR11918:SF45">
    <property type="entry name" value="THREONYLCARBAMOYLADENOSINE TRNA METHYLTHIOTRANSFERASE"/>
    <property type="match status" value="1"/>
</dbReference>
<dbReference type="PROSITE" id="PS50926">
    <property type="entry name" value="TRAM"/>
    <property type="match status" value="1"/>
</dbReference>
<dbReference type="EC" id="2.8.4.5" evidence="4"/>
<keyword evidence="7" id="KW-0808">Transferase</keyword>
<evidence type="ECO:0000256" key="2">
    <source>
        <dbReference type="ARBA" id="ARBA00002399"/>
    </source>
</evidence>
<keyword evidence="20" id="KW-1185">Reference proteome</keyword>
<dbReference type="Pfam" id="PF04055">
    <property type="entry name" value="Radical_SAM"/>
    <property type="match status" value="1"/>
</dbReference>
<evidence type="ECO:0000256" key="8">
    <source>
        <dbReference type="ARBA" id="ARBA00022691"/>
    </source>
</evidence>
<comment type="caution">
    <text evidence="19">The sequence shown here is derived from an EMBL/GenBank/DDBJ whole genome shotgun (WGS) entry which is preliminary data.</text>
</comment>
<evidence type="ECO:0000313" key="20">
    <source>
        <dbReference type="Proteomes" id="UP001527925"/>
    </source>
</evidence>
<feature type="compositionally biased region" description="Low complexity" evidence="15">
    <location>
        <begin position="557"/>
        <end position="571"/>
    </location>
</feature>
<feature type="region of interest" description="Disordered" evidence="15">
    <location>
        <begin position="32"/>
        <end position="56"/>
    </location>
</feature>
<dbReference type="SFLD" id="SFLDG01082">
    <property type="entry name" value="B12-binding_domain_containing"/>
    <property type="match status" value="1"/>
</dbReference>
<dbReference type="NCBIfam" id="TIGR00089">
    <property type="entry name" value="MiaB/RimO family radical SAM methylthiotransferase"/>
    <property type="match status" value="1"/>
</dbReference>
<dbReference type="InterPro" id="IPR058240">
    <property type="entry name" value="rSAM_sf"/>
</dbReference>
<organism evidence="19 20">
    <name type="scientific">Polyrhizophydium stewartii</name>
    <dbReference type="NCBI Taxonomy" id="2732419"/>
    <lineage>
        <taxon>Eukaryota</taxon>
        <taxon>Fungi</taxon>
        <taxon>Fungi incertae sedis</taxon>
        <taxon>Chytridiomycota</taxon>
        <taxon>Chytridiomycota incertae sedis</taxon>
        <taxon>Chytridiomycetes</taxon>
        <taxon>Rhizophydiales</taxon>
        <taxon>Rhizophydiales incertae sedis</taxon>
        <taxon>Polyrhizophydium</taxon>
    </lineage>
</organism>
<evidence type="ECO:0000256" key="7">
    <source>
        <dbReference type="ARBA" id="ARBA00022679"/>
    </source>
</evidence>
<dbReference type="InterPro" id="IPR002792">
    <property type="entry name" value="TRAM_dom"/>
</dbReference>
<evidence type="ECO:0000256" key="3">
    <source>
        <dbReference type="ARBA" id="ARBA00008616"/>
    </source>
</evidence>
<evidence type="ECO:0000259" key="17">
    <source>
        <dbReference type="PROSITE" id="PS51449"/>
    </source>
</evidence>
<evidence type="ECO:0000256" key="12">
    <source>
        <dbReference type="ARBA" id="ARBA00023014"/>
    </source>
</evidence>
<comment type="similarity">
    <text evidence="3">Belongs to the methylthiotransferase family. CDKAL1 subfamily.</text>
</comment>
<feature type="region of interest" description="Disordered" evidence="15">
    <location>
        <begin position="545"/>
        <end position="571"/>
    </location>
</feature>
<evidence type="ECO:0000256" key="1">
    <source>
        <dbReference type="ARBA" id="ARBA00001966"/>
    </source>
</evidence>
<comment type="function">
    <text evidence="2">Catalyzes the methylthiolation of N6-threonylcarbamoyladenosine (t(6)A), leading to the formation of 2-methylthio-N6-threonylcarbamoyladenosine (ms(2)t(6)A) at position 37 in tRNAs that read codons beginning with adenine.</text>
</comment>
<dbReference type="Gene3D" id="3.80.30.20">
    <property type="entry name" value="tm_1862 like domain"/>
    <property type="match status" value="1"/>
</dbReference>
<dbReference type="InterPro" id="IPR006466">
    <property type="entry name" value="MiaB-like_arc_euk"/>
</dbReference>
<keyword evidence="9" id="KW-0819">tRNA processing</keyword>
<feature type="domain" description="MTTase N-terminal" evidence="17">
    <location>
        <begin position="64"/>
        <end position="175"/>
    </location>
</feature>
<dbReference type="InterPro" id="IPR007197">
    <property type="entry name" value="rSAM"/>
</dbReference>
<evidence type="ECO:0000256" key="5">
    <source>
        <dbReference type="ARBA" id="ARBA00018810"/>
    </source>
</evidence>
<evidence type="ECO:0000256" key="11">
    <source>
        <dbReference type="ARBA" id="ARBA00023004"/>
    </source>
</evidence>
<reference evidence="19 20" key="1">
    <citation type="submission" date="2023-09" db="EMBL/GenBank/DDBJ databases">
        <title>Pangenome analysis of Batrachochytrium dendrobatidis and related Chytrids.</title>
        <authorList>
            <person name="Yacoub M.N."/>
            <person name="Stajich J.E."/>
            <person name="James T.Y."/>
        </authorList>
    </citation>
    <scope>NUCLEOTIDE SEQUENCE [LARGE SCALE GENOMIC DNA]</scope>
    <source>
        <strain evidence="19 20">JEL0888</strain>
    </source>
</reference>
<dbReference type="PROSITE" id="PS01278">
    <property type="entry name" value="MTTASE_RADICAL"/>
    <property type="match status" value="1"/>
</dbReference>
<evidence type="ECO:0000313" key="19">
    <source>
        <dbReference type="EMBL" id="KAL2911544.1"/>
    </source>
</evidence>
<keyword evidence="12" id="KW-0411">Iron-sulfur</keyword>
<evidence type="ECO:0000256" key="13">
    <source>
        <dbReference type="ARBA" id="ARBA00031213"/>
    </source>
</evidence>
<dbReference type="CDD" id="cd01335">
    <property type="entry name" value="Radical_SAM"/>
    <property type="match status" value="1"/>
</dbReference>
<evidence type="ECO:0000256" key="15">
    <source>
        <dbReference type="SAM" id="MobiDB-lite"/>
    </source>
</evidence>
<dbReference type="SUPFAM" id="SSF102114">
    <property type="entry name" value="Radical SAM enzymes"/>
    <property type="match status" value="1"/>
</dbReference>
<name>A0ABR4MWB5_9FUNG</name>
<comment type="cofactor">
    <cofactor evidence="1">
        <name>[4Fe-4S] cluster</name>
        <dbReference type="ChEBI" id="CHEBI:49883"/>
    </cofactor>
</comment>
<dbReference type="InterPro" id="IPR020612">
    <property type="entry name" value="Methylthiotransferase_CS"/>
</dbReference>
<dbReference type="InterPro" id="IPR023404">
    <property type="entry name" value="rSAM_horseshoe"/>
</dbReference>
<dbReference type="EMBL" id="JADGIZ020000102">
    <property type="protein sequence ID" value="KAL2911544.1"/>
    <property type="molecule type" value="Genomic_DNA"/>
</dbReference>
<protein>
    <recommendedName>
        <fullName evidence="5">Threonylcarbamoyladenosine tRNA methylthiotransferase</fullName>
        <ecNumber evidence="4">2.8.4.5</ecNumber>
    </recommendedName>
    <alternativeName>
        <fullName evidence="13">tRNA-t(6)A37 methylthiotransferase</fullName>
    </alternativeName>
</protein>
<sequence>MPDIEDLADHAAADPDAAAARRSLGSVAVKSFRRRAQPGADEAGADTAGSPDAAGDGHFLPGRASVFVKTWGCGHNNSDGEYMAGLLAAEGYNVILEHNRADEADVWVLNSCTVKGPSQQTFVNDIQRGRTAGKRVVVAGCVPQASPSGEDWRGLSVIGVQQIDSVVAVVEETLKGNMVRMMRDAKAATPAGGKRKAGGAPLDLPKVRRNPFIEIIPINTGCLNQCTYCKTKHARGDLGSYTPEEIIARVESVLDEGVREIWLTSEDTGAYGRDIGVTIVDLLWGILAAMERHPSKTAMLRVGMTNPPYILEHLHEIARVLNHPRVFAFLHVPVQSGSTRVLSDMRRLYTIEDFERVVDVLRENVPGVTIATDVICGFPTETDQDFDETMRVLEKYRFPVLHISQFYPRPGTPAARMKRLQSTVVKARSRRATTFFESYTPYDALLGSEQTVLVTEQSADGEHYVGHNKPYHQILVPKDPALMGRTFRVRITKCAKFYMRGELVDGELERLRREAQEEAASAGGAAGAVLPQRIPKLVRIKRTVTTLPDGERDGHDAAAAAEDAASVASRSAQPAPAAQIPLWADEQHTDPETQARSDGAMLSLGSAARRAAAPASAAGGKVPPQTNNRILLRIGAHAVALGIAGALAANASGTRWTLRLGAVVLGALGTELLLAAAAPGRT</sequence>
<dbReference type="PANTHER" id="PTHR11918">
    <property type="entry name" value="RADICAL SAM PROTEINS"/>
    <property type="match status" value="1"/>
</dbReference>
<evidence type="ECO:0000256" key="9">
    <source>
        <dbReference type="ARBA" id="ARBA00022694"/>
    </source>
</evidence>
<keyword evidence="10" id="KW-0479">Metal-binding</keyword>
<evidence type="ECO:0000259" key="16">
    <source>
        <dbReference type="PROSITE" id="PS50926"/>
    </source>
</evidence>